<sequence>MAHHAYPIGYDTPPGLSLERDKEGQGAANSSEIKKEKEDSHGFWRPNTTRLLAGLGRSTTSRSSSIPSSTAGSTPSRTPTWLARSGKWTSTDIVRIGNARESSASAYVIRSAGPKLLKPVPFRHPIADVQRPVTHALGLLIAAQATPNIEGTGGFFMIKGGDSKKLLLV</sequence>
<feature type="compositionally biased region" description="Basic and acidic residues" evidence="1">
    <location>
        <begin position="32"/>
        <end position="42"/>
    </location>
</feature>
<organism evidence="2 3">
    <name type="scientific">Armillaria novae-zelandiae</name>
    <dbReference type="NCBI Taxonomy" id="153914"/>
    <lineage>
        <taxon>Eukaryota</taxon>
        <taxon>Fungi</taxon>
        <taxon>Dikarya</taxon>
        <taxon>Basidiomycota</taxon>
        <taxon>Agaricomycotina</taxon>
        <taxon>Agaricomycetes</taxon>
        <taxon>Agaricomycetidae</taxon>
        <taxon>Agaricales</taxon>
        <taxon>Marasmiineae</taxon>
        <taxon>Physalacriaceae</taxon>
        <taxon>Armillaria</taxon>
    </lineage>
</organism>
<name>A0AA39T9Q0_9AGAR</name>
<dbReference type="EMBL" id="JAUEPR010000027">
    <property type="protein sequence ID" value="KAK0474446.1"/>
    <property type="molecule type" value="Genomic_DNA"/>
</dbReference>
<evidence type="ECO:0000313" key="3">
    <source>
        <dbReference type="Proteomes" id="UP001175227"/>
    </source>
</evidence>
<gene>
    <name evidence="2" type="ORF">IW261DRAFT_1610584</name>
</gene>
<reference evidence="2" key="1">
    <citation type="submission" date="2023-06" db="EMBL/GenBank/DDBJ databases">
        <authorList>
            <consortium name="Lawrence Berkeley National Laboratory"/>
            <person name="Ahrendt S."/>
            <person name="Sahu N."/>
            <person name="Indic B."/>
            <person name="Wong-Bajracharya J."/>
            <person name="Merenyi Z."/>
            <person name="Ke H.-M."/>
            <person name="Monk M."/>
            <person name="Kocsube S."/>
            <person name="Drula E."/>
            <person name="Lipzen A."/>
            <person name="Balint B."/>
            <person name="Henrissat B."/>
            <person name="Andreopoulos B."/>
            <person name="Martin F.M."/>
            <person name="Harder C.B."/>
            <person name="Rigling D."/>
            <person name="Ford K.L."/>
            <person name="Foster G.D."/>
            <person name="Pangilinan J."/>
            <person name="Papanicolaou A."/>
            <person name="Barry K."/>
            <person name="LaButti K."/>
            <person name="Viragh M."/>
            <person name="Koriabine M."/>
            <person name="Yan M."/>
            <person name="Riley R."/>
            <person name="Champramary S."/>
            <person name="Plett K.L."/>
            <person name="Tsai I.J."/>
            <person name="Slot J."/>
            <person name="Sipos G."/>
            <person name="Plett J."/>
            <person name="Nagy L.G."/>
            <person name="Grigoriev I.V."/>
        </authorList>
    </citation>
    <scope>NUCLEOTIDE SEQUENCE</scope>
    <source>
        <strain evidence="2">ICMP 16352</strain>
    </source>
</reference>
<keyword evidence="3" id="KW-1185">Reference proteome</keyword>
<evidence type="ECO:0000256" key="1">
    <source>
        <dbReference type="SAM" id="MobiDB-lite"/>
    </source>
</evidence>
<proteinExistence type="predicted"/>
<accession>A0AA39T9Q0</accession>
<feature type="region of interest" description="Disordered" evidence="1">
    <location>
        <begin position="1"/>
        <end position="82"/>
    </location>
</feature>
<dbReference type="Proteomes" id="UP001175227">
    <property type="component" value="Unassembled WGS sequence"/>
</dbReference>
<evidence type="ECO:0000313" key="2">
    <source>
        <dbReference type="EMBL" id="KAK0474446.1"/>
    </source>
</evidence>
<protein>
    <submittedName>
        <fullName evidence="2">Uncharacterized protein</fullName>
    </submittedName>
</protein>
<feature type="compositionally biased region" description="Low complexity" evidence="1">
    <location>
        <begin position="56"/>
        <end position="76"/>
    </location>
</feature>
<dbReference type="AlphaFoldDB" id="A0AA39T9Q0"/>
<comment type="caution">
    <text evidence="2">The sequence shown here is derived from an EMBL/GenBank/DDBJ whole genome shotgun (WGS) entry which is preliminary data.</text>
</comment>